<organism evidence="2">
    <name type="scientific">marine metagenome</name>
    <dbReference type="NCBI Taxonomy" id="408172"/>
    <lineage>
        <taxon>unclassified sequences</taxon>
        <taxon>metagenomes</taxon>
        <taxon>ecological metagenomes</taxon>
    </lineage>
</organism>
<feature type="domain" description="Type IX secretion system protein PorV" evidence="1">
    <location>
        <begin position="27"/>
        <end position="209"/>
    </location>
</feature>
<dbReference type="Gene3D" id="2.40.160.60">
    <property type="entry name" value="Outer membrane protein transport protein (OMPP1/FadL/TodX)"/>
    <property type="match status" value="1"/>
</dbReference>
<name>A0A381RJA7_9ZZZZ</name>
<gene>
    <name evidence="2" type="ORF">METZ01_LOCUS44760</name>
</gene>
<dbReference type="NCBIfam" id="NF033709">
    <property type="entry name" value="PorV_fam"/>
    <property type="match status" value="1"/>
</dbReference>
<sequence length="338" mass="37162">MRTNIKSTFLVCTILLTTIWCQQEFEKTGSSGAHFLNISPDARVSGMGNSVVGMPIHDVSAVFYNPGTLVHMHNKSVFSSNVQWFAGINYNAFAAGMKTKYGTLALHLRSLSSGDIEETTVTEQNGTGRSFVWSDLAVGGTWANALTDRFSFGMNIYRASQSVDLYSYTAGAWAVDIGTYYVTGFRSLRLGMSVRNFGPEMDFMANGKDATFDDYHNGEILPEPESFRPYHMPLTFQVGVSYDFFTENKMHDLVVAIDGVHTSDSAERFNIGAQYALLKMLYLRGGFYTTHNSASFMGGFGVDLSKFAPSGTALRFDASMSNYGLLGFVKKVTISAGF</sequence>
<dbReference type="AlphaFoldDB" id="A0A381RJA7"/>
<evidence type="ECO:0000313" key="2">
    <source>
        <dbReference type="EMBL" id="SUZ91906.1"/>
    </source>
</evidence>
<proteinExistence type="predicted"/>
<protein>
    <recommendedName>
        <fullName evidence="1">Type IX secretion system protein PorV domain-containing protein</fullName>
    </recommendedName>
</protein>
<dbReference type="InterPro" id="IPR045741">
    <property type="entry name" value="PorV"/>
</dbReference>
<reference evidence="2" key="1">
    <citation type="submission" date="2018-05" db="EMBL/GenBank/DDBJ databases">
        <authorList>
            <person name="Lanie J.A."/>
            <person name="Ng W.-L."/>
            <person name="Kazmierczak K.M."/>
            <person name="Andrzejewski T.M."/>
            <person name="Davidsen T.M."/>
            <person name="Wayne K.J."/>
            <person name="Tettelin H."/>
            <person name="Glass J.I."/>
            <person name="Rusch D."/>
            <person name="Podicherti R."/>
            <person name="Tsui H.-C.T."/>
            <person name="Winkler M.E."/>
        </authorList>
    </citation>
    <scope>NUCLEOTIDE SEQUENCE</scope>
</reference>
<evidence type="ECO:0000259" key="1">
    <source>
        <dbReference type="Pfam" id="PF19572"/>
    </source>
</evidence>
<dbReference type="EMBL" id="UINC01002015">
    <property type="protein sequence ID" value="SUZ91906.1"/>
    <property type="molecule type" value="Genomic_DNA"/>
</dbReference>
<dbReference type="Pfam" id="PF19572">
    <property type="entry name" value="PorV"/>
    <property type="match status" value="1"/>
</dbReference>
<dbReference type="SUPFAM" id="SSF56935">
    <property type="entry name" value="Porins"/>
    <property type="match status" value="1"/>
</dbReference>
<accession>A0A381RJA7</accession>